<feature type="region of interest" description="Disordered" evidence="1">
    <location>
        <begin position="97"/>
        <end position="124"/>
    </location>
</feature>
<dbReference type="Proteomes" id="UP000562254">
    <property type="component" value="Unassembled WGS sequence"/>
</dbReference>
<evidence type="ECO:0000313" key="3">
    <source>
        <dbReference type="EMBL" id="MBB5689508.1"/>
    </source>
</evidence>
<evidence type="ECO:0000313" key="4">
    <source>
        <dbReference type="Proteomes" id="UP000562254"/>
    </source>
</evidence>
<evidence type="ECO:0000256" key="1">
    <source>
        <dbReference type="SAM" id="MobiDB-lite"/>
    </source>
</evidence>
<reference evidence="3 4" key="1">
    <citation type="submission" date="2020-08" db="EMBL/GenBank/DDBJ databases">
        <title>Genomic Encyclopedia of Type Strains, Phase IV (KMG-IV): sequencing the most valuable type-strain genomes for metagenomic binning, comparative biology and taxonomic classification.</title>
        <authorList>
            <person name="Goeker M."/>
        </authorList>
    </citation>
    <scope>NUCLEOTIDE SEQUENCE [LARGE SCALE GENOMIC DNA]</scope>
    <source>
        <strain evidence="3 4">DSM 25895</strain>
    </source>
</reference>
<protein>
    <recommendedName>
        <fullName evidence="5">DUF2946 domain-containing protein</fullName>
    </recommendedName>
</protein>
<accession>A0A840XLT4</accession>
<gene>
    <name evidence="3" type="ORF">FHS88_001633</name>
</gene>
<evidence type="ECO:0000256" key="2">
    <source>
        <dbReference type="SAM" id="SignalP"/>
    </source>
</evidence>
<organism evidence="3 4">
    <name type="scientific">Neoroseomonas alkaliterrae</name>
    <dbReference type="NCBI Taxonomy" id="1452450"/>
    <lineage>
        <taxon>Bacteria</taxon>
        <taxon>Pseudomonadati</taxon>
        <taxon>Pseudomonadota</taxon>
        <taxon>Alphaproteobacteria</taxon>
        <taxon>Acetobacterales</taxon>
        <taxon>Acetobacteraceae</taxon>
        <taxon>Neoroseomonas</taxon>
    </lineage>
</organism>
<evidence type="ECO:0008006" key="5">
    <source>
        <dbReference type="Google" id="ProtNLM"/>
    </source>
</evidence>
<keyword evidence="4" id="KW-1185">Reference proteome</keyword>
<feature type="compositionally biased region" description="Pro residues" evidence="1">
    <location>
        <begin position="114"/>
        <end position="124"/>
    </location>
</feature>
<name>A0A840XLT4_9PROT</name>
<comment type="caution">
    <text evidence="3">The sequence shown here is derived from an EMBL/GenBank/DDBJ whole genome shotgun (WGS) entry which is preliminary data.</text>
</comment>
<feature type="chain" id="PRO_5032695158" description="DUF2946 domain-containing protein" evidence="2">
    <location>
        <begin position="32"/>
        <end position="124"/>
    </location>
</feature>
<proteinExistence type="predicted"/>
<feature type="signal peptide" evidence="2">
    <location>
        <begin position="1"/>
        <end position="31"/>
    </location>
</feature>
<sequence>MLHRLRPFTRLLAAILFIQVAVAPAHCLAMAAVPQGLEAVICAPDGMRTVHLGPDGEEVPAHQPGTGFCAACHGLPQVALPDPPAITAPAWLAAGPGWHAGTAQRPPQAARAPPYSPTGPPTAS</sequence>
<dbReference type="AlphaFoldDB" id="A0A840XLT4"/>
<feature type="compositionally biased region" description="Low complexity" evidence="1">
    <location>
        <begin position="103"/>
        <end position="113"/>
    </location>
</feature>
<dbReference type="EMBL" id="JACIJE010000003">
    <property type="protein sequence ID" value="MBB5689508.1"/>
    <property type="molecule type" value="Genomic_DNA"/>
</dbReference>
<keyword evidence="2" id="KW-0732">Signal</keyword>